<feature type="non-terminal residue" evidence="4">
    <location>
        <position position="1"/>
    </location>
</feature>
<protein>
    <recommendedName>
        <fullName evidence="6">Dynactin subunit 2</fullName>
    </recommendedName>
</protein>
<gene>
    <name evidence="4" type="ORF">ACHAW5_005954</name>
</gene>
<evidence type="ECO:0000256" key="1">
    <source>
        <dbReference type="ARBA" id="ARBA00004496"/>
    </source>
</evidence>
<evidence type="ECO:0000313" key="5">
    <source>
        <dbReference type="Proteomes" id="UP001530315"/>
    </source>
</evidence>
<dbReference type="Pfam" id="PF04912">
    <property type="entry name" value="Dynamitin"/>
    <property type="match status" value="1"/>
</dbReference>
<proteinExistence type="predicted"/>
<feature type="compositionally biased region" description="Low complexity" evidence="3">
    <location>
        <begin position="246"/>
        <end position="262"/>
    </location>
</feature>
<dbReference type="Proteomes" id="UP001530315">
    <property type="component" value="Unassembled WGS sequence"/>
</dbReference>
<evidence type="ECO:0000256" key="2">
    <source>
        <dbReference type="ARBA" id="ARBA00022490"/>
    </source>
</evidence>
<sequence length="428" mass="44447">EAVYSSDGLPSLAVPLPPPPLPSSVGDDDDDEGRRRPGGGGGAGGSDDAIESLASDPRAAFDAFVVAAGVGGAPFPASARARRPASAAPSSTTWEDPRRRLFRLRSEVEELEIALRVDGGDGEGAYSRAEASELRSRLDALLSPAGNAGGLAAMLRGRQEDLSSVISRDVARLSAEEAARATADVDGREGDSKRGGDGGGGSSSSGGKIVYELYREGVGSKRATSESTTVPREVALEERLRRLELAVGSSSSSSSSTTMTTTTGGGIANKSILERIDEAELLVREVDASAIEKLAARAKVVRADLEAAARARSKLASASARSGVGGVGGGEDFRRVSELHAAMLELDGMSAHLPALASRLLELSTLHSNAAEFETRLGAAEVALSRSESTLASVERALARMEEGWKENVKVVERNVDRLDGLLNSLNE</sequence>
<dbReference type="AlphaFoldDB" id="A0ABD3NP54"/>
<dbReference type="EMBL" id="JALLAZ020001298">
    <property type="protein sequence ID" value="KAL3777318.1"/>
    <property type="molecule type" value="Genomic_DNA"/>
</dbReference>
<dbReference type="GO" id="GO:0005737">
    <property type="term" value="C:cytoplasm"/>
    <property type="evidence" value="ECO:0007669"/>
    <property type="project" value="UniProtKB-SubCell"/>
</dbReference>
<evidence type="ECO:0000313" key="4">
    <source>
        <dbReference type="EMBL" id="KAL3777318.1"/>
    </source>
</evidence>
<feature type="compositionally biased region" description="Low complexity" evidence="3">
    <location>
        <begin position="74"/>
        <end position="91"/>
    </location>
</feature>
<dbReference type="InterPro" id="IPR028133">
    <property type="entry name" value="Dynamitin"/>
</dbReference>
<dbReference type="PANTHER" id="PTHR15346">
    <property type="entry name" value="DYNACTIN SUBUNIT"/>
    <property type="match status" value="1"/>
</dbReference>
<feature type="region of interest" description="Disordered" evidence="3">
    <location>
        <begin position="246"/>
        <end position="266"/>
    </location>
</feature>
<keyword evidence="5" id="KW-1185">Reference proteome</keyword>
<accession>A0ABD3NP54</accession>
<feature type="compositionally biased region" description="Basic and acidic residues" evidence="3">
    <location>
        <begin position="178"/>
        <end position="196"/>
    </location>
</feature>
<feature type="region of interest" description="Disordered" evidence="3">
    <location>
        <begin position="178"/>
        <end position="207"/>
    </location>
</feature>
<reference evidence="4 5" key="1">
    <citation type="submission" date="2024-10" db="EMBL/GenBank/DDBJ databases">
        <title>Updated reference genomes for cyclostephanoid diatoms.</title>
        <authorList>
            <person name="Roberts W.R."/>
            <person name="Alverson A.J."/>
        </authorList>
    </citation>
    <scope>NUCLEOTIDE SEQUENCE [LARGE SCALE GENOMIC DNA]</scope>
    <source>
        <strain evidence="4 5">AJA276-08</strain>
    </source>
</reference>
<organism evidence="4 5">
    <name type="scientific">Stephanodiscus triporus</name>
    <dbReference type="NCBI Taxonomy" id="2934178"/>
    <lineage>
        <taxon>Eukaryota</taxon>
        <taxon>Sar</taxon>
        <taxon>Stramenopiles</taxon>
        <taxon>Ochrophyta</taxon>
        <taxon>Bacillariophyta</taxon>
        <taxon>Coscinodiscophyceae</taxon>
        <taxon>Thalassiosirophycidae</taxon>
        <taxon>Stephanodiscales</taxon>
        <taxon>Stephanodiscaceae</taxon>
        <taxon>Stephanodiscus</taxon>
    </lineage>
</organism>
<evidence type="ECO:0000256" key="3">
    <source>
        <dbReference type="SAM" id="MobiDB-lite"/>
    </source>
</evidence>
<feature type="region of interest" description="Disordered" evidence="3">
    <location>
        <begin position="1"/>
        <end position="53"/>
    </location>
</feature>
<comment type="caution">
    <text evidence="4">The sequence shown here is derived from an EMBL/GenBank/DDBJ whole genome shotgun (WGS) entry which is preliminary data.</text>
</comment>
<name>A0ABD3NP54_9STRA</name>
<keyword evidence="2" id="KW-0963">Cytoplasm</keyword>
<feature type="region of interest" description="Disordered" evidence="3">
    <location>
        <begin position="74"/>
        <end position="95"/>
    </location>
</feature>
<comment type="subcellular location">
    <subcellularLocation>
        <location evidence="1">Cytoplasm</location>
    </subcellularLocation>
</comment>
<evidence type="ECO:0008006" key="6">
    <source>
        <dbReference type="Google" id="ProtNLM"/>
    </source>
</evidence>